<name>A0ABR8N0A2_9BACL</name>
<dbReference type="GO" id="GO:0003677">
    <property type="term" value="F:DNA binding"/>
    <property type="evidence" value="ECO:0007669"/>
    <property type="project" value="UniProtKB-KW"/>
</dbReference>
<evidence type="ECO:0000256" key="1">
    <source>
        <dbReference type="ARBA" id="ARBA00023015"/>
    </source>
</evidence>
<evidence type="ECO:0000256" key="3">
    <source>
        <dbReference type="ARBA" id="ARBA00023163"/>
    </source>
</evidence>
<dbReference type="Pfam" id="PF00356">
    <property type="entry name" value="LacI"/>
    <property type="match status" value="1"/>
</dbReference>
<sequence>MITIYDIALRAGVSSATVSRVINGRPDVSRKTRAAILAIMDELGYRPNATARGLAMKKSKMIGVFIYDHLHSGLVHPFLQDVLSSFQRIVGDEGYDLLIFTNNSKEVQIENQYELRARQRDVDGILLFGIARDDKQLDRLVECGIPCISIDLDLYGPRAGYVTSDNVAGSTLAVQHLHAKGHRQIAFIADIFNSKPGQDRFKGFQQAMRSLGCTINPNWITQADFSESGGYDAVTKLIASGNMPTAIVCASDSMAIGAKHVLEENGFTIGKDISIVGYDDISALSYIKPGITTIKQNRMEMGRAAAQALLELIDNESAVPPILFIPPDLVMRQSVHDLNEFS</sequence>
<comment type="caution">
    <text evidence="5">The sequence shown here is derived from an EMBL/GenBank/DDBJ whole genome shotgun (WGS) entry which is preliminary data.</text>
</comment>
<dbReference type="PANTHER" id="PTHR30146:SF109">
    <property type="entry name" value="HTH-TYPE TRANSCRIPTIONAL REGULATOR GALS"/>
    <property type="match status" value="1"/>
</dbReference>
<feature type="domain" description="HTH lacI-type" evidence="4">
    <location>
        <begin position="2"/>
        <end position="56"/>
    </location>
</feature>
<dbReference type="InterPro" id="IPR010982">
    <property type="entry name" value="Lambda_DNA-bd_dom_sf"/>
</dbReference>
<accession>A0ABR8N0A2</accession>
<evidence type="ECO:0000313" key="5">
    <source>
        <dbReference type="EMBL" id="MBD3919879.1"/>
    </source>
</evidence>
<dbReference type="InterPro" id="IPR028082">
    <property type="entry name" value="Peripla_BP_I"/>
</dbReference>
<dbReference type="RefSeq" id="WP_191204154.1">
    <property type="nucleotide sequence ID" value="NZ_JACXZA010000003.1"/>
</dbReference>
<proteinExistence type="predicted"/>
<keyword evidence="2 5" id="KW-0238">DNA-binding</keyword>
<evidence type="ECO:0000259" key="4">
    <source>
        <dbReference type="PROSITE" id="PS50932"/>
    </source>
</evidence>
<dbReference type="SUPFAM" id="SSF47413">
    <property type="entry name" value="lambda repressor-like DNA-binding domains"/>
    <property type="match status" value="1"/>
</dbReference>
<reference evidence="5 6" key="1">
    <citation type="submission" date="2020-09" db="EMBL/GenBank/DDBJ databases">
        <title>Paenibacillus sp. strain PR3 16S rRNA gene Genome sequencing and assembly.</title>
        <authorList>
            <person name="Kim J."/>
        </authorList>
    </citation>
    <scope>NUCLEOTIDE SEQUENCE [LARGE SCALE GENOMIC DNA]</scope>
    <source>
        <strain evidence="5 6">PR3</strain>
    </source>
</reference>
<dbReference type="SUPFAM" id="SSF53822">
    <property type="entry name" value="Periplasmic binding protein-like I"/>
    <property type="match status" value="1"/>
</dbReference>
<dbReference type="PRINTS" id="PR00036">
    <property type="entry name" value="HTHLACI"/>
</dbReference>
<dbReference type="InterPro" id="IPR046335">
    <property type="entry name" value="LacI/GalR-like_sensor"/>
</dbReference>
<dbReference type="PANTHER" id="PTHR30146">
    <property type="entry name" value="LACI-RELATED TRANSCRIPTIONAL REPRESSOR"/>
    <property type="match status" value="1"/>
</dbReference>
<dbReference type="Gene3D" id="3.40.50.2300">
    <property type="match status" value="2"/>
</dbReference>
<dbReference type="EMBL" id="JACXZA010000003">
    <property type="protein sequence ID" value="MBD3919879.1"/>
    <property type="molecule type" value="Genomic_DNA"/>
</dbReference>
<protein>
    <submittedName>
        <fullName evidence="5">LacI family DNA-binding transcriptional regulator</fullName>
    </submittedName>
</protein>
<dbReference type="Gene3D" id="1.10.260.40">
    <property type="entry name" value="lambda repressor-like DNA-binding domains"/>
    <property type="match status" value="1"/>
</dbReference>
<dbReference type="PROSITE" id="PS50932">
    <property type="entry name" value="HTH_LACI_2"/>
    <property type="match status" value="1"/>
</dbReference>
<dbReference type="Pfam" id="PF13377">
    <property type="entry name" value="Peripla_BP_3"/>
    <property type="match status" value="1"/>
</dbReference>
<dbReference type="CDD" id="cd01392">
    <property type="entry name" value="HTH_LacI"/>
    <property type="match status" value="1"/>
</dbReference>
<evidence type="ECO:0000256" key="2">
    <source>
        <dbReference type="ARBA" id="ARBA00023125"/>
    </source>
</evidence>
<dbReference type="PROSITE" id="PS00356">
    <property type="entry name" value="HTH_LACI_1"/>
    <property type="match status" value="1"/>
</dbReference>
<dbReference type="Proteomes" id="UP000609346">
    <property type="component" value="Unassembled WGS sequence"/>
</dbReference>
<dbReference type="SMART" id="SM00354">
    <property type="entry name" value="HTH_LACI"/>
    <property type="match status" value="1"/>
</dbReference>
<evidence type="ECO:0000313" key="6">
    <source>
        <dbReference type="Proteomes" id="UP000609346"/>
    </source>
</evidence>
<organism evidence="5 6">
    <name type="scientific">Paenibacillus terricola</name>
    <dbReference type="NCBI Taxonomy" id="2763503"/>
    <lineage>
        <taxon>Bacteria</taxon>
        <taxon>Bacillati</taxon>
        <taxon>Bacillota</taxon>
        <taxon>Bacilli</taxon>
        <taxon>Bacillales</taxon>
        <taxon>Paenibacillaceae</taxon>
        <taxon>Paenibacillus</taxon>
    </lineage>
</organism>
<gene>
    <name evidence="5" type="ORF">H8B09_14040</name>
</gene>
<keyword evidence="6" id="KW-1185">Reference proteome</keyword>
<dbReference type="InterPro" id="IPR000843">
    <property type="entry name" value="HTH_LacI"/>
</dbReference>
<dbReference type="CDD" id="cd06267">
    <property type="entry name" value="PBP1_LacI_sugar_binding-like"/>
    <property type="match status" value="1"/>
</dbReference>
<keyword evidence="1" id="KW-0805">Transcription regulation</keyword>
<keyword evidence="3" id="KW-0804">Transcription</keyword>